<name>A0A8T2P0V2_9TELE</name>
<reference evidence="1" key="1">
    <citation type="thesis" date="2021" institute="BYU ScholarsArchive" country="Provo, UT, USA">
        <title>Applications of and Algorithms for Genome Assembly and Genomic Analyses with an Emphasis on Marine Teleosts.</title>
        <authorList>
            <person name="Pickett B.D."/>
        </authorList>
    </citation>
    <scope>NUCLEOTIDE SEQUENCE</scope>
    <source>
        <strain evidence="1">HI-2016</strain>
    </source>
</reference>
<organism evidence="1 2">
    <name type="scientific">Albula glossodonta</name>
    <name type="common">roundjaw bonefish</name>
    <dbReference type="NCBI Taxonomy" id="121402"/>
    <lineage>
        <taxon>Eukaryota</taxon>
        <taxon>Metazoa</taxon>
        <taxon>Chordata</taxon>
        <taxon>Craniata</taxon>
        <taxon>Vertebrata</taxon>
        <taxon>Euteleostomi</taxon>
        <taxon>Actinopterygii</taxon>
        <taxon>Neopterygii</taxon>
        <taxon>Teleostei</taxon>
        <taxon>Albuliformes</taxon>
        <taxon>Albulidae</taxon>
        <taxon>Albula</taxon>
    </lineage>
</organism>
<dbReference type="EMBL" id="JAFBMS010000024">
    <property type="protein sequence ID" value="KAG9343272.1"/>
    <property type="molecule type" value="Genomic_DNA"/>
</dbReference>
<sequence>MEALEICSTSYLGFSQTLLSLLPHRRDENCGSGEAVDLGLLPRYDSVLLVQGTTHPHLQLLL</sequence>
<comment type="caution">
    <text evidence="1">The sequence shown here is derived from an EMBL/GenBank/DDBJ whole genome shotgun (WGS) entry which is preliminary data.</text>
</comment>
<evidence type="ECO:0000313" key="1">
    <source>
        <dbReference type="EMBL" id="KAG9343272.1"/>
    </source>
</evidence>
<gene>
    <name evidence="1" type="ORF">JZ751_014253</name>
</gene>
<accession>A0A8T2P0V2</accession>
<proteinExistence type="predicted"/>
<keyword evidence="2" id="KW-1185">Reference proteome</keyword>
<dbReference type="AlphaFoldDB" id="A0A8T2P0V2"/>
<evidence type="ECO:0000313" key="2">
    <source>
        <dbReference type="Proteomes" id="UP000824540"/>
    </source>
</evidence>
<protein>
    <submittedName>
        <fullName evidence="1">Uncharacterized protein</fullName>
    </submittedName>
</protein>
<dbReference type="Proteomes" id="UP000824540">
    <property type="component" value="Unassembled WGS sequence"/>
</dbReference>